<feature type="domain" description="HTH lysR-type" evidence="5">
    <location>
        <begin position="6"/>
        <end position="63"/>
    </location>
</feature>
<evidence type="ECO:0000256" key="1">
    <source>
        <dbReference type="ARBA" id="ARBA00009437"/>
    </source>
</evidence>
<dbReference type="EMBL" id="JAQQDB010000028">
    <property type="protein sequence ID" value="MFM0520868.1"/>
    <property type="molecule type" value="Genomic_DNA"/>
</dbReference>
<organism evidence="6 7">
    <name type="scientific">Caballeronia jiangsuensis</name>
    <dbReference type="NCBI Taxonomy" id="1458357"/>
    <lineage>
        <taxon>Bacteria</taxon>
        <taxon>Pseudomonadati</taxon>
        <taxon>Pseudomonadota</taxon>
        <taxon>Betaproteobacteria</taxon>
        <taxon>Burkholderiales</taxon>
        <taxon>Burkholderiaceae</taxon>
        <taxon>Caballeronia</taxon>
    </lineage>
</organism>
<reference evidence="6 7" key="1">
    <citation type="journal article" date="2024" name="Chem. Sci.">
        <title>Discovery of megapolipeptins by genome mining of a Burkholderiales bacteria collection.</title>
        <authorList>
            <person name="Paulo B.S."/>
            <person name="Recchia M.J.J."/>
            <person name="Lee S."/>
            <person name="Fergusson C.H."/>
            <person name="Romanowski S.B."/>
            <person name="Hernandez A."/>
            <person name="Krull N."/>
            <person name="Liu D.Y."/>
            <person name="Cavanagh H."/>
            <person name="Bos A."/>
            <person name="Gray C.A."/>
            <person name="Murphy B.T."/>
            <person name="Linington R.G."/>
            <person name="Eustaquio A.S."/>
        </authorList>
    </citation>
    <scope>NUCLEOTIDE SEQUENCE [LARGE SCALE GENOMIC DNA]</scope>
    <source>
        <strain evidence="6 7">RL17-374-BIF-D</strain>
    </source>
</reference>
<name>A0ABW9CUL8_9BURK</name>
<comment type="caution">
    <text evidence="6">The sequence shown here is derived from an EMBL/GenBank/DDBJ whole genome shotgun (WGS) entry which is preliminary data.</text>
</comment>
<dbReference type="PROSITE" id="PS50931">
    <property type="entry name" value="HTH_LYSR"/>
    <property type="match status" value="1"/>
</dbReference>
<protein>
    <submittedName>
        <fullName evidence="6">LysR substrate-binding domain-containing protein</fullName>
    </submittedName>
</protein>
<dbReference type="SUPFAM" id="SSF53850">
    <property type="entry name" value="Periplasmic binding protein-like II"/>
    <property type="match status" value="1"/>
</dbReference>
<evidence type="ECO:0000313" key="7">
    <source>
        <dbReference type="Proteomes" id="UP001629462"/>
    </source>
</evidence>
<dbReference type="InterPro" id="IPR000847">
    <property type="entry name" value="LysR_HTH_N"/>
</dbReference>
<dbReference type="InterPro" id="IPR005119">
    <property type="entry name" value="LysR_subst-bd"/>
</dbReference>
<keyword evidence="4" id="KW-0804">Transcription</keyword>
<dbReference type="Pfam" id="PF03466">
    <property type="entry name" value="LysR_substrate"/>
    <property type="match status" value="1"/>
</dbReference>
<dbReference type="InterPro" id="IPR036390">
    <property type="entry name" value="WH_DNA-bd_sf"/>
</dbReference>
<dbReference type="Proteomes" id="UP001629462">
    <property type="component" value="Unassembled WGS sequence"/>
</dbReference>
<dbReference type="RefSeq" id="WP_250487652.1">
    <property type="nucleotide sequence ID" value="NZ_JAQQDB010000028.1"/>
</dbReference>
<dbReference type="PANTHER" id="PTHR30537">
    <property type="entry name" value="HTH-TYPE TRANSCRIPTIONAL REGULATOR"/>
    <property type="match status" value="1"/>
</dbReference>
<dbReference type="InterPro" id="IPR036388">
    <property type="entry name" value="WH-like_DNA-bd_sf"/>
</dbReference>
<dbReference type="InterPro" id="IPR058163">
    <property type="entry name" value="LysR-type_TF_proteobact-type"/>
</dbReference>
<dbReference type="PANTHER" id="PTHR30537:SF26">
    <property type="entry name" value="GLYCINE CLEAVAGE SYSTEM TRANSCRIPTIONAL ACTIVATOR"/>
    <property type="match status" value="1"/>
</dbReference>
<sequence>MRRKIPSTAALSAFETAARHQSFTKAADELAVTQSAICRQIASLEDFLGLRLFRRDRRGIALTEAGLAYSRKVTALLDEAERDTLELMAKRGHGGALELAVVPTFATKWLLPRLPGFVDEHPDITINLASRTRPFLFAETEFDAAIHPGVAPWPGTEGEWLMQETLIAVCSPHLIAPRKKLTTADWRRHTLLQQSTRPYAWREWFASRGMSVDGDMTGPRFELFSMLTEAAVHGMGIALIPRLIIEDELRRGLLVQIAAHEMPSGRSYYLIVPESKSHNPALLAFREWIAREAARHGETTGRRKTQTAASRDT</sequence>
<keyword evidence="2" id="KW-0805">Transcription regulation</keyword>
<dbReference type="PRINTS" id="PR00039">
    <property type="entry name" value="HTHLYSR"/>
</dbReference>
<evidence type="ECO:0000256" key="4">
    <source>
        <dbReference type="ARBA" id="ARBA00023163"/>
    </source>
</evidence>
<dbReference type="CDD" id="cd08481">
    <property type="entry name" value="PBP2_GcdR_like"/>
    <property type="match status" value="1"/>
</dbReference>
<evidence type="ECO:0000313" key="6">
    <source>
        <dbReference type="EMBL" id="MFM0520868.1"/>
    </source>
</evidence>
<proteinExistence type="inferred from homology"/>
<gene>
    <name evidence="6" type="ORF">PQR08_25930</name>
</gene>
<dbReference type="SUPFAM" id="SSF46785">
    <property type="entry name" value="Winged helix' DNA-binding domain"/>
    <property type="match status" value="1"/>
</dbReference>
<accession>A0ABW9CUL8</accession>
<dbReference type="Pfam" id="PF00126">
    <property type="entry name" value="HTH_1"/>
    <property type="match status" value="1"/>
</dbReference>
<evidence type="ECO:0000256" key="2">
    <source>
        <dbReference type="ARBA" id="ARBA00023015"/>
    </source>
</evidence>
<dbReference type="Gene3D" id="1.10.10.10">
    <property type="entry name" value="Winged helix-like DNA-binding domain superfamily/Winged helix DNA-binding domain"/>
    <property type="match status" value="1"/>
</dbReference>
<evidence type="ECO:0000256" key="3">
    <source>
        <dbReference type="ARBA" id="ARBA00023125"/>
    </source>
</evidence>
<keyword evidence="3" id="KW-0238">DNA-binding</keyword>
<comment type="similarity">
    <text evidence="1">Belongs to the LysR transcriptional regulatory family.</text>
</comment>
<keyword evidence="7" id="KW-1185">Reference proteome</keyword>
<dbReference type="Gene3D" id="3.40.190.10">
    <property type="entry name" value="Periplasmic binding protein-like II"/>
    <property type="match status" value="2"/>
</dbReference>
<evidence type="ECO:0000259" key="5">
    <source>
        <dbReference type="PROSITE" id="PS50931"/>
    </source>
</evidence>